<evidence type="ECO:0000313" key="2">
    <source>
        <dbReference type="EMBL" id="KIW87064.1"/>
    </source>
</evidence>
<reference evidence="2" key="1">
    <citation type="submission" date="2015-01" db="EMBL/GenBank/DDBJ databases">
        <title>The Genome Sequence of Cladophialophora bantiana CBS 173.52.</title>
        <authorList>
            <consortium name="The Broad Institute Genomics Platform"/>
            <person name="Cuomo C."/>
            <person name="de Hoog S."/>
            <person name="Gorbushina A."/>
            <person name="Stielow B."/>
            <person name="Teixiera M."/>
            <person name="Abouelleil A."/>
            <person name="Chapman S.B."/>
            <person name="Priest M."/>
            <person name="Young S.K."/>
            <person name="Wortman J."/>
            <person name="Nusbaum C."/>
            <person name="Birren B."/>
        </authorList>
    </citation>
    <scope>NUCLEOTIDE SEQUENCE [LARGE SCALE GENOMIC DNA]</scope>
    <source>
        <strain evidence="2">CBS 173.52</strain>
    </source>
</reference>
<evidence type="ECO:0000256" key="1">
    <source>
        <dbReference type="SAM" id="MobiDB-lite"/>
    </source>
</evidence>
<dbReference type="RefSeq" id="XP_016613733.1">
    <property type="nucleotide sequence ID" value="XM_016770067.1"/>
</dbReference>
<feature type="compositionally biased region" description="Acidic residues" evidence="1">
    <location>
        <begin position="283"/>
        <end position="297"/>
    </location>
</feature>
<dbReference type="HOGENOM" id="CLU_061837_0_0_1"/>
<organism evidence="2 3">
    <name type="scientific">Cladophialophora bantiana (strain ATCC 10958 / CBS 173.52 / CDC B-1940 / NIH 8579)</name>
    <name type="common">Xylohypha bantiana</name>
    <dbReference type="NCBI Taxonomy" id="1442370"/>
    <lineage>
        <taxon>Eukaryota</taxon>
        <taxon>Fungi</taxon>
        <taxon>Dikarya</taxon>
        <taxon>Ascomycota</taxon>
        <taxon>Pezizomycotina</taxon>
        <taxon>Eurotiomycetes</taxon>
        <taxon>Chaetothyriomycetidae</taxon>
        <taxon>Chaetothyriales</taxon>
        <taxon>Herpotrichiellaceae</taxon>
        <taxon>Cladophialophora</taxon>
    </lineage>
</organism>
<dbReference type="EMBL" id="KN847007">
    <property type="protein sequence ID" value="KIW87064.1"/>
    <property type="molecule type" value="Genomic_DNA"/>
</dbReference>
<dbReference type="GeneID" id="27705289"/>
<proteinExistence type="predicted"/>
<accession>A0A0D2HRR4</accession>
<keyword evidence="3" id="KW-1185">Reference proteome</keyword>
<sequence length="315" mass="35395">MSQLYAQFPSATFPIKTAEKQFDFFEPALVRDILSGRWRHWNEISRTDALARICMMEARGISIDTSLFDRAFAIATGNSIFVAESLLSDPSRHLPGYAVRRIVGNLGRPGISILVSPETVMVKEQTRDFRAGEHAPYDNRREDNFRGTSLHLSPAEWKVPIVLASEIVGNIDQDIFRLEAIVSVHDRGRWYGDIDRVSALEARGHLSYTNDGCSCRGRQWRFQAESTGIDNFEELLDPPDTVGIFRAHKNWPARLAATCIATQTVEIASATEQCRHEITAYADDDSEFGPEEGDGEAWEGQSDPKEDDDVFIIID</sequence>
<feature type="compositionally biased region" description="Acidic residues" evidence="1">
    <location>
        <begin position="305"/>
        <end position="315"/>
    </location>
</feature>
<feature type="region of interest" description="Disordered" evidence="1">
    <location>
        <begin position="283"/>
        <end position="315"/>
    </location>
</feature>
<name>A0A0D2HRR4_CLAB1</name>
<dbReference type="AlphaFoldDB" id="A0A0D2HRR4"/>
<dbReference type="VEuPathDB" id="FungiDB:Z519_12361"/>
<protein>
    <submittedName>
        <fullName evidence="2">Uncharacterized protein</fullName>
    </submittedName>
</protein>
<evidence type="ECO:0000313" key="3">
    <source>
        <dbReference type="Proteomes" id="UP000053789"/>
    </source>
</evidence>
<gene>
    <name evidence="2" type="ORF">Z519_12361</name>
</gene>
<dbReference type="OrthoDB" id="5354164at2759"/>
<dbReference type="Proteomes" id="UP000053789">
    <property type="component" value="Unassembled WGS sequence"/>
</dbReference>